<dbReference type="GO" id="GO:0003697">
    <property type="term" value="F:single-stranded DNA binding"/>
    <property type="evidence" value="ECO:0000318"/>
    <property type="project" value="GO_Central"/>
</dbReference>
<dbReference type="eggNOG" id="KOG3873">
    <property type="taxonomic scope" value="Eukaryota"/>
</dbReference>
<keyword evidence="6 14" id="KW-0812">Transmembrane</keyword>
<dbReference type="GO" id="GO:0046872">
    <property type="term" value="F:metal ion binding"/>
    <property type="evidence" value="ECO:0007669"/>
    <property type="project" value="UniProtKB-KW"/>
</dbReference>
<evidence type="ECO:0000256" key="7">
    <source>
        <dbReference type="ARBA" id="ARBA00022723"/>
    </source>
</evidence>
<keyword evidence="7" id="KW-0479">Metal-binding</keyword>
<comment type="pathway">
    <text evidence="2">Lipid metabolism; sphingolipid metabolism.</text>
</comment>
<dbReference type="HOGENOM" id="CLU_034001_1_0_1"/>
<evidence type="ECO:0000256" key="13">
    <source>
        <dbReference type="ARBA" id="ARBA00023136"/>
    </source>
</evidence>
<keyword evidence="9" id="KW-0460">Magnesium</keyword>
<dbReference type="GO" id="GO:0016605">
    <property type="term" value="C:PML body"/>
    <property type="evidence" value="ECO:0000318"/>
    <property type="project" value="GO_Central"/>
</dbReference>
<feature type="domain" description="Endonuclease/exonuclease/phosphatase" evidence="15">
    <location>
        <begin position="7"/>
        <end position="267"/>
    </location>
</feature>
<dbReference type="Proteomes" id="UP000007266">
    <property type="component" value="Linkage group 4"/>
</dbReference>
<dbReference type="STRING" id="7070.D1ZZU9"/>
<evidence type="ECO:0000313" key="16">
    <source>
        <dbReference type="EMBL" id="EFA01795.1"/>
    </source>
</evidence>
<reference evidence="16 17" key="2">
    <citation type="journal article" date="2010" name="Nucleic Acids Res.">
        <title>BeetleBase in 2010: revisions to provide comprehensive genomic information for Tribolium castaneum.</title>
        <authorList>
            <person name="Kim H.S."/>
            <person name="Murphy T."/>
            <person name="Xia J."/>
            <person name="Caragea D."/>
            <person name="Park Y."/>
            <person name="Beeman R.W."/>
            <person name="Lorenzen M.D."/>
            <person name="Butcher S."/>
            <person name="Manak J.R."/>
            <person name="Brown S.J."/>
        </authorList>
    </citation>
    <scope>GENOME REANNOTATION</scope>
    <source>
        <strain evidence="16 17">Georgia GA2</strain>
    </source>
</reference>
<evidence type="ECO:0000313" key="17">
    <source>
        <dbReference type="Proteomes" id="UP000007266"/>
    </source>
</evidence>
<evidence type="ECO:0000256" key="8">
    <source>
        <dbReference type="ARBA" id="ARBA00022801"/>
    </source>
</evidence>
<evidence type="ECO:0000256" key="9">
    <source>
        <dbReference type="ARBA" id="ARBA00022842"/>
    </source>
</evidence>
<keyword evidence="10" id="KW-0746">Sphingolipid metabolism</keyword>
<evidence type="ECO:0000256" key="1">
    <source>
        <dbReference type="ARBA" id="ARBA00004141"/>
    </source>
</evidence>
<evidence type="ECO:0000256" key="2">
    <source>
        <dbReference type="ARBA" id="ARBA00004760"/>
    </source>
</evidence>
<dbReference type="AlphaFoldDB" id="D1ZZU9"/>
<dbReference type="FunCoup" id="D1ZZU9">
    <property type="interactions" value="273"/>
</dbReference>
<gene>
    <name evidence="16" type="primary">AUGUSTUS-3.0.2_07396</name>
    <name evidence="16" type="ORF">TcasGA2_TC007396</name>
</gene>
<evidence type="ECO:0000256" key="12">
    <source>
        <dbReference type="ARBA" id="ARBA00023098"/>
    </source>
</evidence>
<dbReference type="InterPro" id="IPR036691">
    <property type="entry name" value="Endo/exonu/phosph_ase_sf"/>
</dbReference>
<dbReference type="OMA" id="SCEWEPN"/>
<evidence type="ECO:0000256" key="4">
    <source>
        <dbReference type="ARBA" id="ARBA00006335"/>
    </source>
</evidence>
<comment type="similarity">
    <text evidence="4">Belongs to the neutral sphingomyelinase family.</text>
</comment>
<dbReference type="PANTHER" id="PTHR16320">
    <property type="entry name" value="SPHINGOMYELINASE FAMILY MEMBER"/>
    <property type="match status" value="1"/>
</dbReference>
<dbReference type="Pfam" id="PF03372">
    <property type="entry name" value="Exo_endo_phos"/>
    <property type="match status" value="1"/>
</dbReference>
<dbReference type="EMBL" id="KQ971338">
    <property type="protein sequence ID" value="EFA01795.1"/>
    <property type="molecule type" value="Genomic_DNA"/>
</dbReference>
<dbReference type="KEGG" id="tca:663944"/>
<dbReference type="GO" id="GO:0005737">
    <property type="term" value="C:cytoplasm"/>
    <property type="evidence" value="ECO:0000318"/>
    <property type="project" value="GO_Central"/>
</dbReference>
<dbReference type="InterPro" id="IPR005135">
    <property type="entry name" value="Endo/exonuclease/phosphatase"/>
</dbReference>
<dbReference type="SUPFAM" id="SSF56219">
    <property type="entry name" value="DNase I-like"/>
    <property type="match status" value="1"/>
</dbReference>
<dbReference type="PANTHER" id="PTHR16320:SF24">
    <property type="entry name" value="PHOSPHODIESTERASE, PUTATIVE-RELATED"/>
    <property type="match status" value="1"/>
</dbReference>
<dbReference type="PhylomeDB" id="D1ZZU9"/>
<keyword evidence="12" id="KW-0443">Lipid metabolism</keyword>
<dbReference type="EC" id="3.1.4.12" evidence="5"/>
<keyword evidence="17" id="KW-1185">Reference proteome</keyword>
<evidence type="ECO:0000256" key="6">
    <source>
        <dbReference type="ARBA" id="ARBA00022692"/>
    </source>
</evidence>
<dbReference type="GO" id="GO:0016020">
    <property type="term" value="C:membrane"/>
    <property type="evidence" value="ECO:0007669"/>
    <property type="project" value="UniProtKB-SubCell"/>
</dbReference>
<feature type="transmembrane region" description="Helical" evidence="14">
    <location>
        <begin position="344"/>
        <end position="366"/>
    </location>
</feature>
<dbReference type="Gene3D" id="3.60.10.10">
    <property type="entry name" value="Endonuclease/exonuclease/phosphatase"/>
    <property type="match status" value="1"/>
</dbReference>
<keyword evidence="8" id="KW-0378">Hydrolase</keyword>
<organism evidence="16 17">
    <name type="scientific">Tribolium castaneum</name>
    <name type="common">Red flour beetle</name>
    <dbReference type="NCBI Taxonomy" id="7070"/>
    <lineage>
        <taxon>Eukaryota</taxon>
        <taxon>Metazoa</taxon>
        <taxon>Ecdysozoa</taxon>
        <taxon>Arthropoda</taxon>
        <taxon>Hexapoda</taxon>
        <taxon>Insecta</taxon>
        <taxon>Pterygota</taxon>
        <taxon>Neoptera</taxon>
        <taxon>Endopterygota</taxon>
        <taxon>Coleoptera</taxon>
        <taxon>Polyphaga</taxon>
        <taxon>Cucujiformia</taxon>
        <taxon>Tenebrionidae</taxon>
        <taxon>Tenebrionidae incertae sedis</taxon>
        <taxon>Tribolium</taxon>
    </lineage>
</organism>
<dbReference type="GO" id="GO:0004767">
    <property type="term" value="F:sphingomyelin phosphodiesterase activity"/>
    <property type="evidence" value="ECO:0007669"/>
    <property type="project" value="UniProtKB-EC"/>
</dbReference>
<dbReference type="InterPro" id="IPR038772">
    <property type="entry name" value="Sph/SMPD2-like"/>
</dbReference>
<accession>D1ZZU9</accession>
<dbReference type="GO" id="GO:0006665">
    <property type="term" value="P:sphingolipid metabolic process"/>
    <property type="evidence" value="ECO:0007669"/>
    <property type="project" value="UniProtKB-KW"/>
</dbReference>
<comment type="pathway">
    <text evidence="3">Sphingolipid metabolism.</text>
</comment>
<dbReference type="InParanoid" id="D1ZZU9"/>
<name>D1ZZU9_TRICA</name>
<dbReference type="GO" id="GO:0006302">
    <property type="term" value="P:double-strand break repair"/>
    <property type="evidence" value="ECO:0000318"/>
    <property type="project" value="GO_Central"/>
</dbReference>
<proteinExistence type="inferred from homology"/>
<comment type="subcellular location">
    <subcellularLocation>
        <location evidence="1">Membrane</location>
        <topology evidence="1">Multi-pass membrane protein</topology>
    </subcellularLocation>
</comment>
<evidence type="ECO:0000256" key="10">
    <source>
        <dbReference type="ARBA" id="ARBA00022919"/>
    </source>
</evidence>
<sequence>MEFKVFTLNCWGLAVVSKNRRHRMQAIAEKLATSQYDVVCLQEIWLDSDYQLIRNKVSGVLPYSHYFYSGVTGSGVCILSRHPMEDVFFHQWPVNGYIHKIHHGDWFGGKGVGLCKLKVNNYTVNVYSAHLHAEYDRNCDEYQAHRVLQSFDTAQFIQMTSGDADLVVLAGDLNTEPGDLAYRIMLSVPGLVDAFGEAGETVQNCVATNESLTNSYTPVALLKKNIPGKRIDYIMYHPGSSLQIDLKSYTLPLPHKIPGCAYSYSDHEAIAATLIVTKSEIRSLKSDQHMKKTVLEESIEICDDALRGLNNHKYLYWFFTFVLIVLLVTTLATDLPFGYNLNFIYHILKILITLFMFYTLMMATIWNKIERHAVIAGKLGMETALRKLKAKDL</sequence>
<dbReference type="GO" id="GO:0070260">
    <property type="term" value="F:5'-tyrosyl-DNA phosphodiesterase activity"/>
    <property type="evidence" value="ECO:0000318"/>
    <property type="project" value="GO_Central"/>
</dbReference>
<reference evidence="16 17" key="1">
    <citation type="journal article" date="2008" name="Nature">
        <title>The genome of the model beetle and pest Tribolium castaneum.</title>
        <authorList>
            <consortium name="Tribolium Genome Sequencing Consortium"/>
            <person name="Richards S."/>
            <person name="Gibbs R.A."/>
            <person name="Weinstock G.M."/>
            <person name="Brown S.J."/>
            <person name="Denell R."/>
            <person name="Beeman R.W."/>
            <person name="Gibbs R."/>
            <person name="Beeman R.W."/>
            <person name="Brown S.J."/>
            <person name="Bucher G."/>
            <person name="Friedrich M."/>
            <person name="Grimmelikhuijzen C.J."/>
            <person name="Klingler M."/>
            <person name="Lorenzen M."/>
            <person name="Richards S."/>
            <person name="Roth S."/>
            <person name="Schroder R."/>
            <person name="Tautz D."/>
            <person name="Zdobnov E.M."/>
            <person name="Muzny D."/>
            <person name="Gibbs R.A."/>
            <person name="Weinstock G.M."/>
            <person name="Attaway T."/>
            <person name="Bell S."/>
            <person name="Buhay C.J."/>
            <person name="Chandrabose M.N."/>
            <person name="Chavez D."/>
            <person name="Clerk-Blankenburg K.P."/>
            <person name="Cree A."/>
            <person name="Dao M."/>
            <person name="Davis C."/>
            <person name="Chacko J."/>
            <person name="Dinh H."/>
            <person name="Dugan-Rocha S."/>
            <person name="Fowler G."/>
            <person name="Garner T.T."/>
            <person name="Garnes J."/>
            <person name="Gnirke A."/>
            <person name="Hawes A."/>
            <person name="Hernandez J."/>
            <person name="Hines S."/>
            <person name="Holder M."/>
            <person name="Hume J."/>
            <person name="Jhangiani S.N."/>
            <person name="Joshi V."/>
            <person name="Khan Z.M."/>
            <person name="Jackson L."/>
            <person name="Kovar C."/>
            <person name="Kowis A."/>
            <person name="Lee S."/>
            <person name="Lewis L.R."/>
            <person name="Margolis J."/>
            <person name="Morgan M."/>
            <person name="Nazareth L.V."/>
            <person name="Nguyen N."/>
            <person name="Okwuonu G."/>
            <person name="Parker D."/>
            <person name="Richards S."/>
            <person name="Ruiz S.J."/>
            <person name="Santibanez J."/>
            <person name="Savard J."/>
            <person name="Scherer S.E."/>
            <person name="Schneider B."/>
            <person name="Sodergren E."/>
            <person name="Tautz D."/>
            <person name="Vattahil S."/>
            <person name="Villasana D."/>
            <person name="White C.S."/>
            <person name="Wright R."/>
            <person name="Park Y."/>
            <person name="Beeman R.W."/>
            <person name="Lord J."/>
            <person name="Oppert B."/>
            <person name="Lorenzen M."/>
            <person name="Brown S."/>
            <person name="Wang L."/>
            <person name="Savard J."/>
            <person name="Tautz D."/>
            <person name="Richards S."/>
            <person name="Weinstock G."/>
            <person name="Gibbs R.A."/>
            <person name="Liu Y."/>
            <person name="Worley K."/>
            <person name="Weinstock G."/>
            <person name="Elsik C.G."/>
            <person name="Reese J.T."/>
            <person name="Elhaik E."/>
            <person name="Landan G."/>
            <person name="Graur D."/>
            <person name="Arensburger P."/>
            <person name="Atkinson P."/>
            <person name="Beeman R.W."/>
            <person name="Beidler J."/>
            <person name="Brown S.J."/>
            <person name="Demuth J.P."/>
            <person name="Drury D.W."/>
            <person name="Du Y.Z."/>
            <person name="Fujiwara H."/>
            <person name="Lorenzen M."/>
            <person name="Maselli V."/>
            <person name="Osanai M."/>
            <person name="Park Y."/>
            <person name="Robertson H.M."/>
            <person name="Tu Z."/>
            <person name="Wang J.J."/>
            <person name="Wang S."/>
            <person name="Richards S."/>
            <person name="Song H."/>
            <person name="Zhang L."/>
            <person name="Sodergren E."/>
            <person name="Werner D."/>
            <person name="Stanke M."/>
            <person name="Morgenstern B."/>
            <person name="Solovyev V."/>
            <person name="Kosarev P."/>
            <person name="Brown G."/>
            <person name="Chen H.C."/>
            <person name="Ermolaeva O."/>
            <person name="Hlavina W."/>
            <person name="Kapustin Y."/>
            <person name="Kiryutin B."/>
            <person name="Kitts P."/>
            <person name="Maglott D."/>
            <person name="Pruitt K."/>
            <person name="Sapojnikov V."/>
            <person name="Souvorov A."/>
            <person name="Mackey A.J."/>
            <person name="Waterhouse R.M."/>
            <person name="Wyder S."/>
            <person name="Zdobnov E.M."/>
            <person name="Zdobnov E.M."/>
            <person name="Wyder S."/>
            <person name="Kriventseva E.V."/>
            <person name="Kadowaki T."/>
            <person name="Bork P."/>
            <person name="Aranda M."/>
            <person name="Bao R."/>
            <person name="Beermann A."/>
            <person name="Berns N."/>
            <person name="Bolognesi R."/>
            <person name="Bonneton F."/>
            <person name="Bopp D."/>
            <person name="Brown S.J."/>
            <person name="Bucher G."/>
            <person name="Butts T."/>
            <person name="Chaumot A."/>
            <person name="Denell R.E."/>
            <person name="Ferrier D.E."/>
            <person name="Friedrich M."/>
            <person name="Gordon C.M."/>
            <person name="Jindra M."/>
            <person name="Klingler M."/>
            <person name="Lan Q."/>
            <person name="Lattorff H.M."/>
            <person name="Laudet V."/>
            <person name="von Levetsow C."/>
            <person name="Liu Z."/>
            <person name="Lutz R."/>
            <person name="Lynch J.A."/>
            <person name="da Fonseca R.N."/>
            <person name="Posnien N."/>
            <person name="Reuter R."/>
            <person name="Roth S."/>
            <person name="Savard J."/>
            <person name="Schinko J.B."/>
            <person name="Schmitt C."/>
            <person name="Schoppmeier M."/>
            <person name="Schroder R."/>
            <person name="Shippy T.D."/>
            <person name="Simonnet F."/>
            <person name="Marques-Souza H."/>
            <person name="Tautz D."/>
            <person name="Tomoyasu Y."/>
            <person name="Trauner J."/>
            <person name="Van der Zee M."/>
            <person name="Vervoort M."/>
            <person name="Wittkopp N."/>
            <person name="Wimmer E.A."/>
            <person name="Yang X."/>
            <person name="Jones A.K."/>
            <person name="Sattelle D.B."/>
            <person name="Ebert P.R."/>
            <person name="Nelson D."/>
            <person name="Scott J.G."/>
            <person name="Beeman R.W."/>
            <person name="Muthukrishnan S."/>
            <person name="Kramer K.J."/>
            <person name="Arakane Y."/>
            <person name="Beeman R.W."/>
            <person name="Zhu Q."/>
            <person name="Hogenkamp D."/>
            <person name="Dixit R."/>
            <person name="Oppert B."/>
            <person name="Jiang H."/>
            <person name="Zou Z."/>
            <person name="Marshall J."/>
            <person name="Elpidina E."/>
            <person name="Vinokurov K."/>
            <person name="Oppert C."/>
            <person name="Zou Z."/>
            <person name="Evans J."/>
            <person name="Lu Z."/>
            <person name="Zhao P."/>
            <person name="Sumathipala N."/>
            <person name="Altincicek B."/>
            <person name="Vilcinskas A."/>
            <person name="Williams M."/>
            <person name="Hultmark D."/>
            <person name="Hetru C."/>
            <person name="Jiang H."/>
            <person name="Grimmelikhuijzen C.J."/>
            <person name="Hauser F."/>
            <person name="Cazzamali G."/>
            <person name="Williamson M."/>
            <person name="Park Y."/>
            <person name="Li B."/>
            <person name="Tanaka Y."/>
            <person name="Predel R."/>
            <person name="Neupert S."/>
            <person name="Schachtner J."/>
            <person name="Verleyen P."/>
            <person name="Raible F."/>
            <person name="Bork P."/>
            <person name="Friedrich M."/>
            <person name="Walden K.K."/>
            <person name="Robertson H.M."/>
            <person name="Angeli S."/>
            <person name="Foret S."/>
            <person name="Bucher G."/>
            <person name="Schuetz S."/>
            <person name="Maleszka R."/>
            <person name="Wimmer E.A."/>
            <person name="Beeman R.W."/>
            <person name="Lorenzen M."/>
            <person name="Tomoyasu Y."/>
            <person name="Miller S.C."/>
            <person name="Grossmann D."/>
            <person name="Bucher G."/>
        </authorList>
    </citation>
    <scope>NUCLEOTIDE SEQUENCE [LARGE SCALE GENOMIC DNA]</scope>
    <source>
        <strain evidence="16 17">Georgia GA2</strain>
    </source>
</reference>
<evidence type="ECO:0000256" key="14">
    <source>
        <dbReference type="SAM" id="Phobius"/>
    </source>
</evidence>
<dbReference type="OrthoDB" id="387657at2759"/>
<keyword evidence="11 14" id="KW-1133">Transmembrane helix</keyword>
<evidence type="ECO:0000256" key="3">
    <source>
        <dbReference type="ARBA" id="ARBA00004991"/>
    </source>
</evidence>
<evidence type="ECO:0000256" key="11">
    <source>
        <dbReference type="ARBA" id="ARBA00022989"/>
    </source>
</evidence>
<evidence type="ECO:0000259" key="15">
    <source>
        <dbReference type="Pfam" id="PF03372"/>
    </source>
</evidence>
<evidence type="ECO:0000256" key="5">
    <source>
        <dbReference type="ARBA" id="ARBA00012369"/>
    </source>
</evidence>
<dbReference type="FunFam" id="3.60.10.10:FF:000094">
    <property type="entry name" value="Sphingomyelin phosphodiesterase 2"/>
    <property type="match status" value="1"/>
</dbReference>
<feature type="transmembrane region" description="Helical" evidence="14">
    <location>
        <begin position="314"/>
        <end position="332"/>
    </location>
</feature>
<keyword evidence="13 14" id="KW-0472">Membrane</keyword>
<protein>
    <recommendedName>
        <fullName evidence="5">sphingomyelin phosphodiesterase</fullName>
        <ecNumber evidence="5">3.1.4.12</ecNumber>
    </recommendedName>
</protein>